<name>A0A6C0H3L8_9ZZZZ</name>
<organism evidence="1">
    <name type="scientific">viral metagenome</name>
    <dbReference type="NCBI Taxonomy" id="1070528"/>
    <lineage>
        <taxon>unclassified sequences</taxon>
        <taxon>metagenomes</taxon>
        <taxon>organismal metagenomes</taxon>
    </lineage>
</organism>
<proteinExistence type="predicted"/>
<evidence type="ECO:0000313" key="1">
    <source>
        <dbReference type="EMBL" id="QHT75141.1"/>
    </source>
</evidence>
<reference evidence="1" key="1">
    <citation type="journal article" date="2020" name="Nature">
        <title>Giant virus diversity and host interactions through global metagenomics.</title>
        <authorList>
            <person name="Schulz F."/>
            <person name="Roux S."/>
            <person name="Paez-Espino D."/>
            <person name="Jungbluth S."/>
            <person name="Walsh D.A."/>
            <person name="Denef V.J."/>
            <person name="McMahon K.D."/>
            <person name="Konstantinidis K.T."/>
            <person name="Eloe-Fadrosh E.A."/>
            <person name="Kyrpides N.C."/>
            <person name="Woyke T."/>
        </authorList>
    </citation>
    <scope>NUCLEOTIDE SEQUENCE</scope>
    <source>
        <strain evidence="1">GVMAG-M-3300023179-63</strain>
    </source>
</reference>
<dbReference type="AlphaFoldDB" id="A0A6C0H3L8"/>
<sequence>MSYCVKNNCANINYNKYLGSGGSMLKKKYGNKFNKVSSNKQFSLNGNTNHSYIGNPNSIISHDPFSSVSENSSYGARNTNVSVKTSKGYLNSKCDVNNSAACYKRNNRALLDISGSLNKHLRSDNRVQSLYIVNLKAKCSLITDYVKEISNNLVKKTCNYSTPVNRNLSSSSRIDRLIKCNNSVKTSNLISGITSSYSLYYSDASLFKKIAACNLHNPPDAKVIAC</sequence>
<accession>A0A6C0H3L8</accession>
<dbReference type="EMBL" id="MN739863">
    <property type="protein sequence ID" value="QHT75141.1"/>
    <property type="molecule type" value="Genomic_DNA"/>
</dbReference>
<protein>
    <submittedName>
        <fullName evidence="1">Uncharacterized protein</fullName>
    </submittedName>
</protein>